<feature type="domain" description="DUF7916" evidence="1">
    <location>
        <begin position="4"/>
        <end position="285"/>
    </location>
</feature>
<dbReference type="EMBL" id="FOFV01000004">
    <property type="protein sequence ID" value="SEQ69850.1"/>
    <property type="molecule type" value="Genomic_DNA"/>
</dbReference>
<keyword evidence="3" id="KW-1185">Reference proteome</keyword>
<dbReference type="AlphaFoldDB" id="A0A1H9I5K3"/>
<dbReference type="OrthoDB" id="5581965at2"/>
<evidence type="ECO:0000313" key="3">
    <source>
        <dbReference type="Proteomes" id="UP000199503"/>
    </source>
</evidence>
<gene>
    <name evidence="2" type="ORF">SAMN04488000_10443</name>
</gene>
<dbReference type="RefSeq" id="WP_089914458.1">
    <property type="nucleotide sequence ID" value="NZ_FOFV01000004.1"/>
</dbReference>
<dbReference type="SUPFAM" id="SSF51395">
    <property type="entry name" value="FMN-linked oxidoreductases"/>
    <property type="match status" value="1"/>
</dbReference>
<accession>A0A1H9I5K3</accession>
<dbReference type="Proteomes" id="UP000199503">
    <property type="component" value="Unassembled WGS sequence"/>
</dbReference>
<protein>
    <recommendedName>
        <fullName evidence="1">DUF7916 domain-containing protein</fullName>
    </recommendedName>
</protein>
<evidence type="ECO:0000313" key="2">
    <source>
        <dbReference type="EMBL" id="SEQ69850.1"/>
    </source>
</evidence>
<proteinExistence type="predicted"/>
<organism evidence="2 3">
    <name type="scientific">Lentzea albida</name>
    <dbReference type="NCBI Taxonomy" id="65499"/>
    <lineage>
        <taxon>Bacteria</taxon>
        <taxon>Bacillati</taxon>
        <taxon>Actinomycetota</taxon>
        <taxon>Actinomycetes</taxon>
        <taxon>Pseudonocardiales</taxon>
        <taxon>Pseudonocardiaceae</taxon>
        <taxon>Lentzea</taxon>
    </lineage>
</organism>
<evidence type="ECO:0000259" key="1">
    <source>
        <dbReference type="Pfam" id="PF25509"/>
    </source>
</evidence>
<dbReference type="STRING" id="65499.SAMN04488000_10443"/>
<reference evidence="3" key="1">
    <citation type="submission" date="2016-10" db="EMBL/GenBank/DDBJ databases">
        <authorList>
            <person name="Varghese N."/>
            <person name="Submissions S."/>
        </authorList>
    </citation>
    <scope>NUCLEOTIDE SEQUENCE [LARGE SCALE GENOMIC DNA]</scope>
    <source>
        <strain evidence="3">DSM 44437</strain>
    </source>
</reference>
<dbReference type="InterPro" id="IPR057238">
    <property type="entry name" value="DUF7916"/>
</dbReference>
<dbReference type="Pfam" id="PF25509">
    <property type="entry name" value="DUF7916"/>
    <property type="match status" value="1"/>
</dbReference>
<name>A0A1H9I5K3_9PSEU</name>
<sequence>MRILDLDRTGLAALRGPDLSAAVAASEGRTVVAEVFADRAALSFDGRTGVHNAELMAAFGADVIVLNMIDRVWDGTTFRFPGLGELTSLHELAERIGRPIGVNVEPGTVPDLRKATQDNARRLADAGAALIVLTANPSTDGSLDGMARATEEIRTDAALWVGKMHHAGHPEPITAAKLTRLVDAGADGVILPIPGTLPGVTREAAAEAVAAVHEKGAVVMGAIGTSQEGAHTNVVPHLALTAKEIGVDAHHIGDCFLPGMGDPELLYAYSVAIRGRRHTWARMAR</sequence>